<dbReference type="EMBL" id="FOXF01000007">
    <property type="protein sequence ID" value="SFP17738.1"/>
    <property type="molecule type" value="Genomic_DNA"/>
</dbReference>
<feature type="chain" id="PRO_5025067490" evidence="3">
    <location>
        <begin position="23"/>
        <end position="496"/>
    </location>
</feature>
<dbReference type="GO" id="GO:0006508">
    <property type="term" value="P:proteolysis"/>
    <property type="evidence" value="ECO:0007669"/>
    <property type="project" value="InterPro"/>
</dbReference>
<protein>
    <submittedName>
        <fullName evidence="4">D-alanyl-D-alanine carboxypeptidase / D-alanyl-D-alanine-endopeptidase (Penicillin-binding protein 4)</fullName>
    </submittedName>
</protein>
<dbReference type="InterPro" id="IPR012338">
    <property type="entry name" value="Beta-lactam/transpept-like"/>
</dbReference>
<dbReference type="GO" id="GO:0004185">
    <property type="term" value="F:serine-type carboxypeptidase activity"/>
    <property type="evidence" value="ECO:0007669"/>
    <property type="project" value="InterPro"/>
</dbReference>
<dbReference type="Gene3D" id="3.40.710.10">
    <property type="entry name" value="DD-peptidase/beta-lactamase superfamily"/>
    <property type="match status" value="2"/>
</dbReference>
<dbReference type="Proteomes" id="UP000243745">
    <property type="component" value="Unassembled WGS sequence"/>
</dbReference>
<keyword evidence="2" id="KW-0378">Hydrolase</keyword>
<evidence type="ECO:0000256" key="2">
    <source>
        <dbReference type="ARBA" id="ARBA00022801"/>
    </source>
</evidence>
<name>A0A662ZGH5_9GAMM</name>
<dbReference type="OrthoDB" id="9802627at2"/>
<comment type="similarity">
    <text evidence="1">Belongs to the peptidase S13 family.</text>
</comment>
<accession>A0A662ZGH5</accession>
<evidence type="ECO:0000256" key="3">
    <source>
        <dbReference type="SAM" id="SignalP"/>
    </source>
</evidence>
<feature type="signal peptide" evidence="3">
    <location>
        <begin position="1"/>
        <end position="22"/>
    </location>
</feature>
<proteinExistence type="inferred from homology"/>
<sequence length="496" mass="54490">MLNLKNIALSLCATMLFSAASADELSEINSKMPSGAANGVAYSYDDLASVYGQNMDDYYRPASTQKVITALAALLYLGPNYQIKTRLLVNNNAISSNGSLFVNNGVLNGDIELEFRGDPQLKRTDIKNLLDTLRKAGVRKINGTLYLNYGYFAGHDYAEGWSWDDLSKCFTAPPASIIIDGNCTSIQLHAKTIGGPVTAVVPANTPITVDTTELEVVTASEFYGGCSLDMQRDSHNVYRLSGCIPVQKKEPLGISVAIQDPNEWGQKIVSGLIRDLGITVSGGVKLTRKTKGVQIQYASYLSQPMHVMLKRCLLKSVNIIADSVAKTIGTVYYNRPANYYMSSIAIRNILKKHDIYLGNATVIDGSGLSPHNLITPRQMLNVLEFIKLHNDEIHMIELLPVAGVSGTLGGRGSLMKAPLLKNVTAKTGTIDGVSNLAGFLKDNKGRTVPFVYFMNNLSYDEKTRQMIHAKRISKPHYPHERMILEAIYNERKFLNP</sequence>
<keyword evidence="5" id="KW-1185">Reference proteome</keyword>
<dbReference type="PANTHER" id="PTHR30023:SF0">
    <property type="entry name" value="PENICILLIN-SENSITIVE CARBOXYPEPTIDASE A"/>
    <property type="match status" value="1"/>
</dbReference>
<dbReference type="PANTHER" id="PTHR30023">
    <property type="entry name" value="D-ALANYL-D-ALANINE CARBOXYPEPTIDASE"/>
    <property type="match status" value="1"/>
</dbReference>
<evidence type="ECO:0000313" key="4">
    <source>
        <dbReference type="EMBL" id="SFP17738.1"/>
    </source>
</evidence>
<gene>
    <name evidence="4" type="ORF">SAMN02910344_00647</name>
</gene>
<dbReference type="AlphaFoldDB" id="A0A662ZGH5"/>
<dbReference type="Pfam" id="PF02113">
    <property type="entry name" value="Peptidase_S13"/>
    <property type="match status" value="1"/>
</dbReference>
<dbReference type="GO" id="GO:0000270">
    <property type="term" value="P:peptidoglycan metabolic process"/>
    <property type="evidence" value="ECO:0007669"/>
    <property type="project" value="TreeGrafter"/>
</dbReference>
<keyword evidence="4" id="KW-0121">Carboxypeptidase</keyword>
<evidence type="ECO:0000256" key="1">
    <source>
        <dbReference type="ARBA" id="ARBA00006096"/>
    </source>
</evidence>
<dbReference type="PRINTS" id="PR00922">
    <property type="entry name" value="DADACBPTASE3"/>
</dbReference>
<dbReference type="Gene3D" id="3.50.80.20">
    <property type="entry name" value="D-Ala-D-Ala carboxypeptidase C, peptidase S13"/>
    <property type="match status" value="1"/>
</dbReference>
<keyword evidence="3" id="KW-0732">Signal</keyword>
<dbReference type="NCBIfam" id="TIGR00666">
    <property type="entry name" value="PBP4"/>
    <property type="match status" value="1"/>
</dbReference>
<keyword evidence="4" id="KW-0645">Protease</keyword>
<reference evidence="4 5" key="1">
    <citation type="submission" date="2016-10" db="EMBL/GenBank/DDBJ databases">
        <authorList>
            <person name="Varghese N."/>
            <person name="Submissions S."/>
        </authorList>
    </citation>
    <scope>NUCLEOTIDE SEQUENCE [LARGE SCALE GENOMIC DNA]</scope>
    <source>
        <strain evidence="4 5">DSM 1361</strain>
    </source>
</reference>
<organism evidence="4 5">
    <name type="scientific">Ruminobacter amylophilus</name>
    <dbReference type="NCBI Taxonomy" id="867"/>
    <lineage>
        <taxon>Bacteria</taxon>
        <taxon>Pseudomonadati</taxon>
        <taxon>Pseudomonadota</taxon>
        <taxon>Gammaproteobacteria</taxon>
        <taxon>Aeromonadales</taxon>
        <taxon>Succinivibrionaceae</taxon>
        <taxon>Ruminobacter</taxon>
    </lineage>
</organism>
<evidence type="ECO:0000313" key="5">
    <source>
        <dbReference type="Proteomes" id="UP000243745"/>
    </source>
</evidence>
<dbReference type="RefSeq" id="WP_093140881.1">
    <property type="nucleotide sequence ID" value="NZ_FOXF01000007.1"/>
</dbReference>
<dbReference type="InterPro" id="IPR000667">
    <property type="entry name" value="Peptidase_S13"/>
</dbReference>
<dbReference type="SUPFAM" id="SSF56601">
    <property type="entry name" value="beta-lactamase/transpeptidase-like"/>
    <property type="match status" value="1"/>
</dbReference>